<dbReference type="Proteomes" id="UP000298170">
    <property type="component" value="Unassembled WGS sequence"/>
</dbReference>
<dbReference type="CDD" id="cd05233">
    <property type="entry name" value="SDR_c"/>
    <property type="match status" value="1"/>
</dbReference>
<name>A0A4R9AFH7_9MICO</name>
<dbReference type="Pfam" id="PF13561">
    <property type="entry name" value="adh_short_C2"/>
    <property type="match status" value="1"/>
</dbReference>
<dbReference type="EMBL" id="SOHJ01000007">
    <property type="protein sequence ID" value="TFD60889.1"/>
    <property type="molecule type" value="Genomic_DNA"/>
</dbReference>
<dbReference type="RefSeq" id="WP_134514038.1">
    <property type="nucleotide sequence ID" value="NZ_SOHJ01000007.1"/>
</dbReference>
<dbReference type="NCBIfam" id="NF005095">
    <property type="entry name" value="PRK06523.1"/>
    <property type="match status" value="1"/>
</dbReference>
<evidence type="ECO:0000256" key="2">
    <source>
        <dbReference type="ARBA" id="ARBA00023002"/>
    </source>
</evidence>
<dbReference type="PROSITE" id="PS00061">
    <property type="entry name" value="ADH_SHORT"/>
    <property type="match status" value="1"/>
</dbReference>
<comment type="similarity">
    <text evidence="1">Belongs to the short-chain dehydrogenases/reductases (SDR) family.</text>
</comment>
<dbReference type="OrthoDB" id="8959163at2"/>
<sequence length="258" mass="26740">MSIDPTEFSGRTTLVTGGSRGLGAAIASRLAAGGADVWIASRTAPNESEVGVRWLAADLGTAEGVSALARRLADSEIEVDLLVDNAGAASSARDTLDTPDEAWSKDLELNLLAAVRLDREIVPGMVARGRGVVVHISSIASHYPQPQQSSYSASKAAMNSYSRTLAAEVGPKGVRVVNVLPGFIATAGAIAHHSTMAAERGISLEQMQRELALALKVPMAKPGSAGDAAELVAFLASDRAKWITGAEFRVDGGIIPTV</sequence>
<comment type="caution">
    <text evidence="4">The sequence shown here is derived from an EMBL/GenBank/DDBJ whole genome shotgun (WGS) entry which is preliminary data.</text>
</comment>
<evidence type="ECO:0000256" key="1">
    <source>
        <dbReference type="ARBA" id="ARBA00006484"/>
    </source>
</evidence>
<evidence type="ECO:0000313" key="5">
    <source>
        <dbReference type="Proteomes" id="UP000298170"/>
    </source>
</evidence>
<protein>
    <submittedName>
        <fullName evidence="4">SDR family oxidoreductase</fullName>
    </submittedName>
</protein>
<dbReference type="SUPFAM" id="SSF51735">
    <property type="entry name" value="NAD(P)-binding Rossmann-fold domains"/>
    <property type="match status" value="1"/>
</dbReference>
<reference evidence="4 5" key="1">
    <citation type="submission" date="2019-03" db="EMBL/GenBank/DDBJ databases">
        <title>Genomics of glacier-inhabiting Cryobacterium strains.</title>
        <authorList>
            <person name="Liu Q."/>
            <person name="Xin Y.-H."/>
        </authorList>
    </citation>
    <scope>NUCLEOTIDE SEQUENCE [LARGE SCALE GENOMIC DNA]</scope>
    <source>
        <strain evidence="4 5">Sr39</strain>
    </source>
</reference>
<dbReference type="AlphaFoldDB" id="A0A4R9AFH7"/>
<dbReference type="SMART" id="SM00822">
    <property type="entry name" value="PKS_KR"/>
    <property type="match status" value="1"/>
</dbReference>
<dbReference type="GO" id="GO:0016616">
    <property type="term" value="F:oxidoreductase activity, acting on the CH-OH group of donors, NAD or NADP as acceptor"/>
    <property type="evidence" value="ECO:0007669"/>
    <property type="project" value="TreeGrafter"/>
</dbReference>
<dbReference type="InterPro" id="IPR002347">
    <property type="entry name" value="SDR_fam"/>
</dbReference>
<accession>A0A4R9AFH7</accession>
<dbReference type="PANTHER" id="PTHR42760">
    <property type="entry name" value="SHORT-CHAIN DEHYDROGENASES/REDUCTASES FAMILY MEMBER"/>
    <property type="match status" value="1"/>
</dbReference>
<keyword evidence="2" id="KW-0560">Oxidoreductase</keyword>
<dbReference type="PRINTS" id="PR00081">
    <property type="entry name" value="GDHRDH"/>
</dbReference>
<dbReference type="FunFam" id="3.40.50.720:FF:000084">
    <property type="entry name" value="Short-chain dehydrogenase reductase"/>
    <property type="match status" value="1"/>
</dbReference>
<dbReference type="InterPro" id="IPR020904">
    <property type="entry name" value="Sc_DH/Rdtase_CS"/>
</dbReference>
<dbReference type="Gene3D" id="3.40.50.720">
    <property type="entry name" value="NAD(P)-binding Rossmann-like Domain"/>
    <property type="match status" value="1"/>
</dbReference>
<gene>
    <name evidence="4" type="ORF">E3T39_07140</name>
</gene>
<dbReference type="InterPro" id="IPR036291">
    <property type="entry name" value="NAD(P)-bd_dom_sf"/>
</dbReference>
<dbReference type="PRINTS" id="PR00080">
    <property type="entry name" value="SDRFAMILY"/>
</dbReference>
<proteinExistence type="inferred from homology"/>
<dbReference type="InterPro" id="IPR057326">
    <property type="entry name" value="KR_dom"/>
</dbReference>
<keyword evidence="5" id="KW-1185">Reference proteome</keyword>
<organism evidence="4 5">
    <name type="scientific">Cryobacterium suzukii</name>
    <dbReference type="NCBI Taxonomy" id="1259198"/>
    <lineage>
        <taxon>Bacteria</taxon>
        <taxon>Bacillati</taxon>
        <taxon>Actinomycetota</taxon>
        <taxon>Actinomycetes</taxon>
        <taxon>Micrococcales</taxon>
        <taxon>Microbacteriaceae</taxon>
        <taxon>Cryobacterium</taxon>
    </lineage>
</organism>
<evidence type="ECO:0000259" key="3">
    <source>
        <dbReference type="SMART" id="SM00822"/>
    </source>
</evidence>
<evidence type="ECO:0000313" key="4">
    <source>
        <dbReference type="EMBL" id="TFD60889.1"/>
    </source>
</evidence>
<feature type="domain" description="Ketoreductase" evidence="3">
    <location>
        <begin position="11"/>
        <end position="193"/>
    </location>
</feature>
<dbReference type="PANTHER" id="PTHR42760:SF133">
    <property type="entry name" value="3-OXOACYL-[ACYL-CARRIER-PROTEIN] REDUCTASE"/>
    <property type="match status" value="1"/>
</dbReference>